<accession>A0ABN2YPI5</accession>
<sequence length="166" mass="16438">MTPGGPDATGLSAGVVVASNRAAAGVYDDTTGPLITDFLAELGFVVGNPQVVPDGDPVGEAISAFVSAGARVVLTTGGTGLTPTDRTPEATRPLLDREVPGIAEAIRAAGVAAGVPSAVLSRGVAGVVGDCLVVNLPGSRGGVKDGLAVLRPWLRHAVEQIVGSDH</sequence>
<evidence type="ECO:0000313" key="4">
    <source>
        <dbReference type="EMBL" id="GAA2130542.1"/>
    </source>
</evidence>
<dbReference type="InterPro" id="IPR051920">
    <property type="entry name" value="MPT_Adenylyltrnsfr/MoaC-Rel"/>
</dbReference>
<dbReference type="SUPFAM" id="SSF53218">
    <property type="entry name" value="Molybdenum cofactor biosynthesis proteins"/>
    <property type="match status" value="1"/>
</dbReference>
<keyword evidence="5" id="KW-1185">Reference proteome</keyword>
<dbReference type="Pfam" id="PF00994">
    <property type="entry name" value="MoCF_biosynth"/>
    <property type="match status" value="1"/>
</dbReference>
<dbReference type="PROSITE" id="PS01078">
    <property type="entry name" value="MOCF_BIOSYNTHESIS_1"/>
    <property type="match status" value="1"/>
</dbReference>
<dbReference type="NCBIfam" id="TIGR00177">
    <property type="entry name" value="molyb_syn"/>
    <property type="match status" value="1"/>
</dbReference>
<name>A0ABN2YPI5_9ACTN</name>
<dbReference type="Proteomes" id="UP001500575">
    <property type="component" value="Unassembled WGS sequence"/>
</dbReference>
<comment type="pathway">
    <text evidence="1">Cofactor biosynthesis; molybdopterin biosynthesis.</text>
</comment>
<dbReference type="PANTHER" id="PTHR43764:SF1">
    <property type="entry name" value="MOLYBDOPTERIN MOLYBDOTRANSFERASE"/>
    <property type="match status" value="1"/>
</dbReference>
<keyword evidence="2" id="KW-0501">Molybdenum cofactor biosynthesis</keyword>
<proteinExistence type="predicted"/>
<dbReference type="CDD" id="cd00886">
    <property type="entry name" value="MogA_MoaB"/>
    <property type="match status" value="1"/>
</dbReference>
<dbReference type="InterPro" id="IPR001453">
    <property type="entry name" value="MoaB/Mog_dom"/>
</dbReference>
<evidence type="ECO:0000313" key="5">
    <source>
        <dbReference type="Proteomes" id="UP001500575"/>
    </source>
</evidence>
<gene>
    <name evidence="4" type="ORF">GCM10009843_33250</name>
</gene>
<protein>
    <submittedName>
        <fullName evidence="4">MogA/MoaB family molybdenum cofactor biosynthesis protein</fullName>
    </submittedName>
</protein>
<dbReference type="EMBL" id="BAAAQQ010000013">
    <property type="protein sequence ID" value="GAA2130542.1"/>
    <property type="molecule type" value="Genomic_DNA"/>
</dbReference>
<dbReference type="SMART" id="SM00852">
    <property type="entry name" value="MoCF_biosynth"/>
    <property type="match status" value="1"/>
</dbReference>
<comment type="caution">
    <text evidence="4">The sequence shown here is derived from an EMBL/GenBank/DDBJ whole genome shotgun (WGS) entry which is preliminary data.</text>
</comment>
<dbReference type="Gene3D" id="3.40.980.10">
    <property type="entry name" value="MoaB/Mog-like domain"/>
    <property type="match status" value="1"/>
</dbReference>
<organism evidence="4 5">
    <name type="scientific">Nocardioides bigeumensis</name>
    <dbReference type="NCBI Taxonomy" id="433657"/>
    <lineage>
        <taxon>Bacteria</taxon>
        <taxon>Bacillati</taxon>
        <taxon>Actinomycetota</taxon>
        <taxon>Actinomycetes</taxon>
        <taxon>Propionibacteriales</taxon>
        <taxon>Nocardioidaceae</taxon>
        <taxon>Nocardioides</taxon>
    </lineage>
</organism>
<evidence type="ECO:0000256" key="2">
    <source>
        <dbReference type="ARBA" id="ARBA00023150"/>
    </source>
</evidence>
<evidence type="ECO:0000259" key="3">
    <source>
        <dbReference type="SMART" id="SM00852"/>
    </source>
</evidence>
<dbReference type="RefSeq" id="WP_344304933.1">
    <property type="nucleotide sequence ID" value="NZ_BAAAQQ010000013.1"/>
</dbReference>
<evidence type="ECO:0000256" key="1">
    <source>
        <dbReference type="ARBA" id="ARBA00005046"/>
    </source>
</evidence>
<dbReference type="InterPro" id="IPR036425">
    <property type="entry name" value="MoaB/Mog-like_dom_sf"/>
</dbReference>
<feature type="domain" description="MoaB/Mog" evidence="3">
    <location>
        <begin position="14"/>
        <end position="157"/>
    </location>
</feature>
<reference evidence="4 5" key="1">
    <citation type="journal article" date="2019" name="Int. J. Syst. Evol. Microbiol.">
        <title>The Global Catalogue of Microorganisms (GCM) 10K type strain sequencing project: providing services to taxonomists for standard genome sequencing and annotation.</title>
        <authorList>
            <consortium name="The Broad Institute Genomics Platform"/>
            <consortium name="The Broad Institute Genome Sequencing Center for Infectious Disease"/>
            <person name="Wu L."/>
            <person name="Ma J."/>
        </authorList>
    </citation>
    <scope>NUCLEOTIDE SEQUENCE [LARGE SCALE GENOMIC DNA]</scope>
    <source>
        <strain evidence="4 5">JCM 16021</strain>
    </source>
</reference>
<dbReference type="PANTHER" id="PTHR43764">
    <property type="entry name" value="MOLYBDENUM COFACTOR BIOSYNTHESIS"/>
    <property type="match status" value="1"/>
</dbReference>
<dbReference type="InterPro" id="IPR008284">
    <property type="entry name" value="MoCF_biosynth_CS"/>
</dbReference>